<evidence type="ECO:0000313" key="1">
    <source>
        <dbReference type="EMBL" id="KAJ0190483.1"/>
    </source>
</evidence>
<comment type="caution">
    <text evidence="1">The sequence shown here is derived from an EMBL/GenBank/DDBJ whole genome shotgun (WGS) entry which is preliminary data.</text>
</comment>
<keyword evidence="2" id="KW-1185">Reference proteome</keyword>
<proteinExistence type="predicted"/>
<sequence>MPPPPVSGRRHIRSLLIRPTVASASSFFHIVYRTPLFGDLFSEGGRLVGSKDGYDQSVITASSVTNVLMPLHAASELFIFLKTSAFSPEWNSTLYEDAC</sequence>
<dbReference type="AlphaFoldDB" id="A0A9R1UNI1"/>
<reference evidence="1 2" key="1">
    <citation type="journal article" date="2017" name="Nat. Commun.">
        <title>Genome assembly with in vitro proximity ligation data and whole-genome triplication in lettuce.</title>
        <authorList>
            <person name="Reyes-Chin-Wo S."/>
            <person name="Wang Z."/>
            <person name="Yang X."/>
            <person name="Kozik A."/>
            <person name="Arikit S."/>
            <person name="Song C."/>
            <person name="Xia L."/>
            <person name="Froenicke L."/>
            <person name="Lavelle D.O."/>
            <person name="Truco M.J."/>
            <person name="Xia R."/>
            <person name="Zhu S."/>
            <person name="Xu C."/>
            <person name="Xu H."/>
            <person name="Xu X."/>
            <person name="Cox K."/>
            <person name="Korf I."/>
            <person name="Meyers B.C."/>
            <person name="Michelmore R.W."/>
        </authorList>
    </citation>
    <scope>NUCLEOTIDE SEQUENCE [LARGE SCALE GENOMIC DNA]</scope>
    <source>
        <strain evidence="2">cv. Salinas</strain>
        <tissue evidence="1">Seedlings</tissue>
    </source>
</reference>
<name>A0A9R1UNI1_LACSA</name>
<protein>
    <submittedName>
        <fullName evidence="1">Uncharacterized protein</fullName>
    </submittedName>
</protein>
<dbReference type="Proteomes" id="UP000235145">
    <property type="component" value="Unassembled WGS sequence"/>
</dbReference>
<organism evidence="1 2">
    <name type="scientific">Lactuca sativa</name>
    <name type="common">Garden lettuce</name>
    <dbReference type="NCBI Taxonomy" id="4236"/>
    <lineage>
        <taxon>Eukaryota</taxon>
        <taxon>Viridiplantae</taxon>
        <taxon>Streptophyta</taxon>
        <taxon>Embryophyta</taxon>
        <taxon>Tracheophyta</taxon>
        <taxon>Spermatophyta</taxon>
        <taxon>Magnoliopsida</taxon>
        <taxon>eudicotyledons</taxon>
        <taxon>Gunneridae</taxon>
        <taxon>Pentapetalae</taxon>
        <taxon>asterids</taxon>
        <taxon>campanulids</taxon>
        <taxon>Asterales</taxon>
        <taxon>Asteraceae</taxon>
        <taxon>Cichorioideae</taxon>
        <taxon>Cichorieae</taxon>
        <taxon>Lactucinae</taxon>
        <taxon>Lactuca</taxon>
    </lineage>
</organism>
<gene>
    <name evidence="1" type="ORF">LSAT_V11C800421490</name>
</gene>
<accession>A0A9R1UNI1</accession>
<evidence type="ECO:0000313" key="2">
    <source>
        <dbReference type="Proteomes" id="UP000235145"/>
    </source>
</evidence>
<dbReference type="EMBL" id="NBSK02000008">
    <property type="protein sequence ID" value="KAJ0190483.1"/>
    <property type="molecule type" value="Genomic_DNA"/>
</dbReference>